<gene>
    <name evidence="1" type="ORF">VP01_15704g1</name>
</gene>
<accession>A0A0L6VHS1</accession>
<dbReference type="Proteomes" id="UP000037035">
    <property type="component" value="Unassembled WGS sequence"/>
</dbReference>
<reference evidence="1 2" key="1">
    <citation type="submission" date="2015-08" db="EMBL/GenBank/DDBJ databases">
        <title>Next Generation Sequencing and Analysis of the Genome of Puccinia sorghi L Schw, the Causal Agent of Maize Common Rust.</title>
        <authorList>
            <person name="Rochi L."/>
            <person name="Burguener G."/>
            <person name="Darino M."/>
            <person name="Turjanski A."/>
            <person name="Kreff E."/>
            <person name="Dieguez M.J."/>
            <person name="Sacco F."/>
        </authorList>
    </citation>
    <scope>NUCLEOTIDE SEQUENCE [LARGE SCALE GENOMIC DNA]</scope>
    <source>
        <strain evidence="1 2">RO10H11247</strain>
    </source>
</reference>
<comment type="caution">
    <text evidence="1">The sequence shown here is derived from an EMBL/GenBank/DDBJ whole genome shotgun (WGS) entry which is preliminary data.</text>
</comment>
<keyword evidence="2" id="KW-1185">Reference proteome</keyword>
<dbReference type="VEuPathDB" id="FungiDB:VP01_15704g1"/>
<feature type="non-terminal residue" evidence="1">
    <location>
        <position position="101"/>
    </location>
</feature>
<evidence type="ECO:0000313" key="2">
    <source>
        <dbReference type="Proteomes" id="UP000037035"/>
    </source>
</evidence>
<name>A0A0L6VHS1_9BASI</name>
<evidence type="ECO:0000313" key="1">
    <source>
        <dbReference type="EMBL" id="KNZ60321.1"/>
    </source>
</evidence>
<dbReference type="OrthoDB" id="2507202at2759"/>
<dbReference type="AlphaFoldDB" id="A0A0L6VHS1"/>
<sequence>GTTTRFRPQYNLSAIKSLSEFCFQQLFRMSWPYFLNLLHLIKPDPILYNQSQNTQQDVSIQLAIATCYMQSNGNGSAVLRLKNLFQVGYEIINLRTSRNIS</sequence>
<proteinExistence type="predicted"/>
<organism evidence="1 2">
    <name type="scientific">Puccinia sorghi</name>
    <dbReference type="NCBI Taxonomy" id="27349"/>
    <lineage>
        <taxon>Eukaryota</taxon>
        <taxon>Fungi</taxon>
        <taxon>Dikarya</taxon>
        <taxon>Basidiomycota</taxon>
        <taxon>Pucciniomycotina</taxon>
        <taxon>Pucciniomycetes</taxon>
        <taxon>Pucciniales</taxon>
        <taxon>Pucciniaceae</taxon>
        <taxon>Puccinia</taxon>
    </lineage>
</organism>
<feature type="non-terminal residue" evidence="1">
    <location>
        <position position="1"/>
    </location>
</feature>
<protein>
    <submittedName>
        <fullName evidence="1">Uncharacterized protein</fullName>
    </submittedName>
</protein>
<dbReference type="EMBL" id="LAVV01006335">
    <property type="protein sequence ID" value="KNZ60321.1"/>
    <property type="molecule type" value="Genomic_DNA"/>
</dbReference>